<dbReference type="PANTHER" id="PTHR48043">
    <property type="entry name" value="EG:EG0003.4 PROTEIN-RELATED"/>
    <property type="match status" value="1"/>
</dbReference>
<dbReference type="InterPro" id="IPR002213">
    <property type="entry name" value="UDP_glucos_trans"/>
</dbReference>
<protein>
    <recommendedName>
        <fullName evidence="7">UDP-glucuronosyltransferase</fullName>
    </recommendedName>
</protein>
<reference evidence="5" key="1">
    <citation type="journal article" date="2020" name="J Insects Food Feed">
        <title>The yellow mealworm (Tenebrio molitor) genome: a resource for the emerging insects as food and feed industry.</title>
        <authorList>
            <person name="Eriksson T."/>
            <person name="Andere A."/>
            <person name="Kelstrup H."/>
            <person name="Emery V."/>
            <person name="Picard C."/>
        </authorList>
    </citation>
    <scope>NUCLEOTIDE SEQUENCE</scope>
    <source>
        <strain evidence="5">Stoneville</strain>
        <tissue evidence="5">Whole head</tissue>
    </source>
</reference>
<reference evidence="5" key="2">
    <citation type="submission" date="2021-08" db="EMBL/GenBank/DDBJ databases">
        <authorList>
            <person name="Eriksson T."/>
        </authorList>
    </citation>
    <scope>NUCLEOTIDE SEQUENCE</scope>
    <source>
        <strain evidence="5">Stoneville</strain>
        <tissue evidence="5">Whole head</tissue>
    </source>
</reference>
<dbReference type="InterPro" id="IPR035595">
    <property type="entry name" value="UDP_glycos_trans_CS"/>
</dbReference>
<keyword evidence="2" id="KW-0328">Glycosyltransferase</keyword>
<name>A0A8J6H761_TENMO</name>
<dbReference type="InterPro" id="IPR050271">
    <property type="entry name" value="UDP-glycosyltransferase"/>
</dbReference>
<evidence type="ECO:0000256" key="1">
    <source>
        <dbReference type="ARBA" id="ARBA00009995"/>
    </source>
</evidence>
<dbReference type="CDD" id="cd03784">
    <property type="entry name" value="GT1_Gtf-like"/>
    <property type="match status" value="3"/>
</dbReference>
<comment type="similarity">
    <text evidence="1">Belongs to the UDP-glycosyltransferase family.</text>
</comment>
<evidence type="ECO:0000313" key="5">
    <source>
        <dbReference type="EMBL" id="KAH0808592.1"/>
    </source>
</evidence>
<dbReference type="Gene3D" id="3.40.50.2000">
    <property type="entry name" value="Glycogen Phosphorylase B"/>
    <property type="match status" value="3"/>
</dbReference>
<feature type="transmembrane region" description="Helical" evidence="4">
    <location>
        <begin position="1291"/>
        <end position="1314"/>
    </location>
</feature>
<keyword evidence="4" id="KW-0812">Transmembrane</keyword>
<dbReference type="FunFam" id="3.40.50.2000:FF:000050">
    <property type="entry name" value="UDP-glucuronosyltransferase"/>
    <property type="match status" value="3"/>
</dbReference>
<dbReference type="SUPFAM" id="SSF53756">
    <property type="entry name" value="UDP-Glycosyltransferase/glycogen phosphorylase"/>
    <property type="match status" value="3"/>
</dbReference>
<accession>A0A8J6H761</accession>
<dbReference type="EMBL" id="JABDTM020028654">
    <property type="protein sequence ID" value="KAH0808592.1"/>
    <property type="molecule type" value="Genomic_DNA"/>
</dbReference>
<organism evidence="5 6">
    <name type="scientific">Tenebrio molitor</name>
    <name type="common">Yellow mealworm beetle</name>
    <dbReference type="NCBI Taxonomy" id="7067"/>
    <lineage>
        <taxon>Eukaryota</taxon>
        <taxon>Metazoa</taxon>
        <taxon>Ecdysozoa</taxon>
        <taxon>Arthropoda</taxon>
        <taxon>Hexapoda</taxon>
        <taxon>Insecta</taxon>
        <taxon>Pterygota</taxon>
        <taxon>Neoptera</taxon>
        <taxon>Endopterygota</taxon>
        <taxon>Coleoptera</taxon>
        <taxon>Polyphaga</taxon>
        <taxon>Cucujiformia</taxon>
        <taxon>Tenebrionidae</taxon>
        <taxon>Tenebrio</taxon>
    </lineage>
</organism>
<evidence type="ECO:0000256" key="2">
    <source>
        <dbReference type="ARBA" id="ARBA00022676"/>
    </source>
</evidence>
<evidence type="ECO:0000256" key="3">
    <source>
        <dbReference type="ARBA" id="ARBA00022679"/>
    </source>
</evidence>
<dbReference type="Pfam" id="PF00201">
    <property type="entry name" value="UDPGT"/>
    <property type="match status" value="3"/>
</dbReference>
<keyword evidence="6" id="KW-1185">Reference proteome</keyword>
<keyword evidence="3" id="KW-0808">Transferase</keyword>
<keyword evidence="4" id="KW-1133">Transmembrane helix</keyword>
<dbReference type="PROSITE" id="PS00375">
    <property type="entry name" value="UDPGT"/>
    <property type="match status" value="3"/>
</dbReference>
<keyword evidence="4" id="KW-0472">Membrane</keyword>
<sequence length="1334" mass="149573">MISPFVDKIPPKNGSYTNIVLTGFAEEHERLVKGINVFEMEKESMFAILPILAKIINMCEQTFNHTDVQKLIHSGDKFDVVIVELLMNDAHNILASHFNAPLVLFSTVGVNTWINQLVGNPQPLAYVPDAFLGFSGKMSFFQRLLNTVGYVAEQGMNYLYMFPQQDKLVKKYFPNGPSLYDVIYNASILLVNSHPSIDQPVPRVPSMIDVGGLHVKPPKPLPKDLQELLDGAEEGVVYFSLGSYLKSTFLPEEKRQIFVKTFSKLKETVLWKWEEDSLPGQPPNVHLAKWLPQQDILAHPNVKLFITHGGFLSTTETIYNGVPALAIPIMGDQNLNAQQIVNQGIGLSMSFQEITEEALTDNINELLKNPKYTKNAKSKSKLFHDRLVSPLDTAIYWVEYVIRHGGAPHLRVGGLDLPCARILGVFPVASPSHYILGNSLLKGLAEKGHDVTIVSPYDDEDPPRNGSYRSIVLTGNAEERQRMAKGSNIFETEKKSFSILPPILEVHIKMCELTLNHTNMQKLIHSGDKFDVVIVETFMNDAQNVLATHFNAPLVLFSALGANTWVNQLVGNPQPLAYVPETFFGFSSKMSFFQKLVNTVAHVAQLGVNHLYMLPQQDKLVKKYFPNGPSVYDVTYNASILLLNSHPSTNQPVPHVPSMIDVGGLHVKPPKPLPKDLQELLDGAKEGVIYFSLGSHIKSALLPQEKRQILLNTFSKLKETVLWKWEEDSLPGQPANIHLAKWLPQQDVLGHPNVKVFITHAGLLSTTETIYHGVPALAIPIVADQHLNAGQIVNQGIGLAMNLQEITEQALTDNINELLTNPKYTKNAKSRSKLFHDRLVSPLDTAIYWVEYVIRHEGAPHLRVGEKGHDVTMISPFADKNPPKNGSYTNIVLTGFAEEHERMVKEINVFEMEKKGILALLPLLAKNIEMCERTFNHTDVQKLIHSGDKFDVVIVEMFMNDAHNVLAAHFNAPLVLFSAVGVNTWINQLVGNPQPLAYVPDVFLDFSSKMSFFQRLLNSVAYVAEHGMNYLYMFPQQDKLVKKYFPNGPSLYDVIYNASILLLNSHPTIHQPVPRVPSMIEVGGLHVKPPKPLPKDLQELLDGAEEGVVYFSLGSYLKSAFLAEEKRQVFVKAFSKLKETVLWKWEEDSLPGQPPNVHLAKWLPQQDILAHPNVKLFITHGGFLSTTETIYHGVPALAIPIIGDQKLNAREIVNQGIGLTMNFQEITEEALTDNINELLTNPEYVKNAKSRSNIFRDRLVSPLDTAIYWVEYVIRHGGAPHLRVGGLDVPWYQYFLLDVIVVVSVVTLVVLFVLYQSIKKISSICRKERKQKVN</sequence>
<dbReference type="GO" id="GO:0008194">
    <property type="term" value="F:UDP-glycosyltransferase activity"/>
    <property type="evidence" value="ECO:0007669"/>
    <property type="project" value="InterPro"/>
</dbReference>
<evidence type="ECO:0008006" key="7">
    <source>
        <dbReference type="Google" id="ProtNLM"/>
    </source>
</evidence>
<proteinExistence type="inferred from homology"/>
<evidence type="ECO:0000313" key="6">
    <source>
        <dbReference type="Proteomes" id="UP000719412"/>
    </source>
</evidence>
<gene>
    <name evidence="5" type="ORF">GEV33_014199</name>
</gene>
<dbReference type="PANTHER" id="PTHR48043:SF159">
    <property type="entry name" value="EG:EG0003.4 PROTEIN-RELATED"/>
    <property type="match status" value="1"/>
</dbReference>
<dbReference type="Proteomes" id="UP000719412">
    <property type="component" value="Unassembled WGS sequence"/>
</dbReference>
<comment type="caution">
    <text evidence="5">The sequence shown here is derived from an EMBL/GenBank/DDBJ whole genome shotgun (WGS) entry which is preliminary data.</text>
</comment>
<evidence type="ECO:0000256" key="4">
    <source>
        <dbReference type="SAM" id="Phobius"/>
    </source>
</evidence>